<comment type="caution">
    <text evidence="2">The sequence shown here is derived from an EMBL/GenBank/DDBJ whole genome shotgun (WGS) entry which is preliminary data.</text>
</comment>
<dbReference type="AlphaFoldDB" id="A0A5B7JYF3"/>
<dbReference type="Proteomes" id="UP000324222">
    <property type="component" value="Unassembled WGS sequence"/>
</dbReference>
<name>A0A5B7JYF3_PORTR</name>
<keyword evidence="3" id="KW-1185">Reference proteome</keyword>
<evidence type="ECO:0000313" key="2">
    <source>
        <dbReference type="EMBL" id="MPC99595.1"/>
    </source>
</evidence>
<evidence type="ECO:0000256" key="1">
    <source>
        <dbReference type="SAM" id="MobiDB-lite"/>
    </source>
</evidence>
<accession>A0A5B7JYF3</accession>
<feature type="compositionally biased region" description="Basic residues" evidence="1">
    <location>
        <begin position="44"/>
        <end position="58"/>
    </location>
</feature>
<evidence type="ECO:0000313" key="3">
    <source>
        <dbReference type="Proteomes" id="UP000324222"/>
    </source>
</evidence>
<proteinExistence type="predicted"/>
<feature type="region of interest" description="Disordered" evidence="1">
    <location>
        <begin position="34"/>
        <end position="67"/>
    </location>
</feature>
<protein>
    <submittedName>
        <fullName evidence="2">Uncharacterized protein</fullName>
    </submittedName>
</protein>
<sequence length="67" mass="7719">MEGEWRDIEEECHVRVAVVCKFCGGGGRARTALDLPSCSDARGMGKKRRRRRRRKRRKEVGVMRGTD</sequence>
<reference evidence="2 3" key="1">
    <citation type="submission" date="2019-05" db="EMBL/GenBank/DDBJ databases">
        <title>Another draft genome of Portunus trituberculatus and its Hox gene families provides insights of decapod evolution.</title>
        <authorList>
            <person name="Jeong J.-H."/>
            <person name="Song I."/>
            <person name="Kim S."/>
            <person name="Choi T."/>
            <person name="Kim D."/>
            <person name="Ryu S."/>
            <person name="Kim W."/>
        </authorList>
    </citation>
    <scope>NUCLEOTIDE SEQUENCE [LARGE SCALE GENOMIC DNA]</scope>
    <source>
        <tissue evidence="2">Muscle</tissue>
    </source>
</reference>
<organism evidence="2 3">
    <name type="scientific">Portunus trituberculatus</name>
    <name type="common">Swimming crab</name>
    <name type="synonym">Neptunus trituberculatus</name>
    <dbReference type="NCBI Taxonomy" id="210409"/>
    <lineage>
        <taxon>Eukaryota</taxon>
        <taxon>Metazoa</taxon>
        <taxon>Ecdysozoa</taxon>
        <taxon>Arthropoda</taxon>
        <taxon>Crustacea</taxon>
        <taxon>Multicrustacea</taxon>
        <taxon>Malacostraca</taxon>
        <taxon>Eumalacostraca</taxon>
        <taxon>Eucarida</taxon>
        <taxon>Decapoda</taxon>
        <taxon>Pleocyemata</taxon>
        <taxon>Brachyura</taxon>
        <taxon>Eubrachyura</taxon>
        <taxon>Portunoidea</taxon>
        <taxon>Portunidae</taxon>
        <taxon>Portuninae</taxon>
        <taxon>Portunus</taxon>
    </lineage>
</organism>
<gene>
    <name evidence="2" type="ORF">E2C01_095020</name>
</gene>
<dbReference type="EMBL" id="VSRR010119046">
    <property type="protein sequence ID" value="MPC99595.1"/>
    <property type="molecule type" value="Genomic_DNA"/>
</dbReference>